<dbReference type="RefSeq" id="WP_119512131.1">
    <property type="nucleotide sequence ID" value="NZ_QXFK01000014.1"/>
</dbReference>
<sequence length="62" mass="6498">MSQVRILQLAGIVFLVCALAFIGSGNSALGGSFVAIGVAFIAISASQSKSREIRERQEKDGQ</sequence>
<reference evidence="2 3" key="1">
    <citation type="submission" date="2018-08" db="EMBL/GenBank/DDBJ databases">
        <title>Altererythrobacter sp.Ery1 and Ery12, the genome sequencing of novel strains in genus Alterythrobacter.</title>
        <authorList>
            <person name="Cheng H."/>
            <person name="Wu Y.-H."/>
            <person name="Fang C."/>
            <person name="Xu X.-W."/>
        </authorList>
    </citation>
    <scope>NUCLEOTIDE SEQUENCE [LARGE SCALE GENOMIC DNA]</scope>
    <source>
        <strain evidence="2 3">Ery1</strain>
    </source>
</reference>
<name>A0A418NJF1_9SPHN</name>
<comment type="caution">
    <text evidence="2">The sequence shown here is derived from an EMBL/GenBank/DDBJ whole genome shotgun (WGS) entry which is preliminary data.</text>
</comment>
<evidence type="ECO:0000313" key="2">
    <source>
        <dbReference type="EMBL" id="RIV79299.1"/>
    </source>
</evidence>
<keyword evidence="3" id="KW-1185">Reference proteome</keyword>
<dbReference type="AlphaFoldDB" id="A0A418NJF1"/>
<keyword evidence="1" id="KW-0812">Transmembrane</keyword>
<dbReference type="EMBL" id="QXFK01000014">
    <property type="protein sequence ID" value="RIV79299.1"/>
    <property type="molecule type" value="Genomic_DNA"/>
</dbReference>
<evidence type="ECO:0000313" key="3">
    <source>
        <dbReference type="Proteomes" id="UP000285092"/>
    </source>
</evidence>
<dbReference type="Proteomes" id="UP000285092">
    <property type="component" value="Unassembled WGS sequence"/>
</dbReference>
<protein>
    <submittedName>
        <fullName evidence="2">Uncharacterized protein</fullName>
    </submittedName>
</protein>
<feature type="transmembrane region" description="Helical" evidence="1">
    <location>
        <begin position="30"/>
        <end position="46"/>
    </location>
</feature>
<proteinExistence type="predicted"/>
<gene>
    <name evidence="2" type="ORF">D2V04_04685</name>
</gene>
<dbReference type="OrthoDB" id="9888271at2"/>
<organism evidence="2 3">
    <name type="scientific">Pelagerythrobacter aerophilus</name>
    <dbReference type="NCBI Taxonomy" id="2306995"/>
    <lineage>
        <taxon>Bacteria</taxon>
        <taxon>Pseudomonadati</taxon>
        <taxon>Pseudomonadota</taxon>
        <taxon>Alphaproteobacteria</taxon>
        <taxon>Sphingomonadales</taxon>
        <taxon>Erythrobacteraceae</taxon>
        <taxon>Pelagerythrobacter</taxon>
    </lineage>
</organism>
<evidence type="ECO:0000256" key="1">
    <source>
        <dbReference type="SAM" id="Phobius"/>
    </source>
</evidence>
<accession>A0A418NJF1</accession>
<keyword evidence="1" id="KW-1133">Transmembrane helix</keyword>
<keyword evidence="1" id="KW-0472">Membrane</keyword>